<dbReference type="KEGG" id="rfr:Rfer_1045"/>
<evidence type="ECO:0000313" key="3">
    <source>
        <dbReference type="Proteomes" id="UP000008332"/>
    </source>
</evidence>
<dbReference type="RefSeq" id="WP_011463355.1">
    <property type="nucleotide sequence ID" value="NC_007908.1"/>
</dbReference>
<protein>
    <submittedName>
        <fullName evidence="2">Uncharacterized protein</fullName>
    </submittedName>
</protein>
<dbReference type="HOGENOM" id="CLU_1383203_0_0_4"/>
<keyword evidence="3" id="KW-1185">Reference proteome</keyword>
<dbReference type="EMBL" id="CP000267">
    <property type="protein sequence ID" value="ABD68786.1"/>
    <property type="molecule type" value="Genomic_DNA"/>
</dbReference>
<organism evidence="2 3">
    <name type="scientific">Albidiferax ferrireducens (strain ATCC BAA-621 / DSM 15236 / T118)</name>
    <name type="common">Rhodoferax ferrireducens</name>
    <dbReference type="NCBI Taxonomy" id="338969"/>
    <lineage>
        <taxon>Bacteria</taxon>
        <taxon>Pseudomonadati</taxon>
        <taxon>Pseudomonadota</taxon>
        <taxon>Betaproteobacteria</taxon>
        <taxon>Burkholderiales</taxon>
        <taxon>Comamonadaceae</taxon>
        <taxon>Rhodoferax</taxon>
    </lineage>
</organism>
<keyword evidence="1" id="KW-0732">Signal</keyword>
<dbReference type="Proteomes" id="UP000008332">
    <property type="component" value="Chromosome"/>
</dbReference>
<feature type="signal peptide" evidence="1">
    <location>
        <begin position="1"/>
        <end position="30"/>
    </location>
</feature>
<accession>Q21ZL7</accession>
<reference evidence="3" key="1">
    <citation type="submission" date="2006-02" db="EMBL/GenBank/DDBJ databases">
        <title>Complete sequence of chromosome of Rhodoferax ferrireducens DSM 15236.</title>
        <authorList>
            <person name="Copeland A."/>
            <person name="Lucas S."/>
            <person name="Lapidus A."/>
            <person name="Barry K."/>
            <person name="Detter J.C."/>
            <person name="Glavina del Rio T."/>
            <person name="Hammon N."/>
            <person name="Israni S."/>
            <person name="Pitluck S."/>
            <person name="Brettin T."/>
            <person name="Bruce D."/>
            <person name="Han C."/>
            <person name="Tapia R."/>
            <person name="Gilna P."/>
            <person name="Kiss H."/>
            <person name="Schmutz J."/>
            <person name="Larimer F."/>
            <person name="Land M."/>
            <person name="Kyrpides N."/>
            <person name="Ivanova N."/>
            <person name="Richardson P."/>
        </authorList>
    </citation>
    <scope>NUCLEOTIDE SEQUENCE [LARGE SCALE GENOMIC DNA]</scope>
    <source>
        <strain evidence="3">ATCC BAA-621 / DSM 15236 / T118</strain>
    </source>
</reference>
<evidence type="ECO:0000256" key="1">
    <source>
        <dbReference type="SAM" id="SignalP"/>
    </source>
</evidence>
<sequence length="197" mass="21285">MQSNRRLQWNSVFKAFAAWTLCLCAAAVHAQAPAGTASVLVLGGASHTQTGFPDPRIEQFYVATAANSAEKLALALTAAGVRNAKFIDWSRSPGYQQEVGMNIAACSCNFLMQVSFGKNAGANPQTLFFEYQLLYLAKSESTQPGMSAVRTEQRFRRKFEVPVSQAGLVAGNFEAFASEVVADMVKSNAFSTVEKPQ</sequence>
<gene>
    <name evidence="2" type="ordered locus">Rfer_1045</name>
</gene>
<evidence type="ECO:0000313" key="2">
    <source>
        <dbReference type="EMBL" id="ABD68786.1"/>
    </source>
</evidence>
<name>Q21ZL7_ALBFT</name>
<feature type="chain" id="PRO_5004200231" evidence="1">
    <location>
        <begin position="31"/>
        <end position="197"/>
    </location>
</feature>
<dbReference type="AlphaFoldDB" id="Q21ZL7"/>
<proteinExistence type="predicted"/>